<organism evidence="1 2">
    <name type="scientific">Lentinula edodes</name>
    <name type="common">Shiitake mushroom</name>
    <name type="synonym">Lentinus edodes</name>
    <dbReference type="NCBI Taxonomy" id="5353"/>
    <lineage>
        <taxon>Eukaryota</taxon>
        <taxon>Fungi</taxon>
        <taxon>Dikarya</taxon>
        <taxon>Basidiomycota</taxon>
        <taxon>Agaricomycotina</taxon>
        <taxon>Agaricomycetes</taxon>
        <taxon>Agaricomycetidae</taxon>
        <taxon>Agaricales</taxon>
        <taxon>Marasmiineae</taxon>
        <taxon>Omphalotaceae</taxon>
        <taxon>Lentinula</taxon>
    </lineage>
</organism>
<dbReference type="AlphaFoldDB" id="A0A1Q3ED10"/>
<proteinExistence type="predicted"/>
<evidence type="ECO:0000313" key="1">
    <source>
        <dbReference type="EMBL" id="GAW05097.1"/>
    </source>
</evidence>
<protein>
    <submittedName>
        <fullName evidence="1">Uncharacterized protein</fullName>
    </submittedName>
</protein>
<keyword evidence="2" id="KW-1185">Reference proteome</keyword>
<reference evidence="1 2" key="1">
    <citation type="submission" date="2016-08" db="EMBL/GenBank/DDBJ databases">
        <authorList>
            <consortium name="Lentinula edodes genome sequencing consortium"/>
            <person name="Sakamoto Y."/>
            <person name="Nakade K."/>
            <person name="Sato S."/>
            <person name="Yoshida Y."/>
            <person name="Miyazaki K."/>
            <person name="Natsume S."/>
            <person name="Konno N."/>
        </authorList>
    </citation>
    <scope>NUCLEOTIDE SEQUENCE [LARGE SCALE GENOMIC DNA]</scope>
    <source>
        <strain evidence="1 2">NBRC 111202</strain>
    </source>
</reference>
<name>A0A1Q3ED10_LENED</name>
<sequence>MLLRSNESEGPRGREVKVNTLTHETAQDRVRSSSTSVFRRGGISLFCPEKSLPPLALEARLLKRNQPVETRFEDPAYPRDEIMLATDHWEESPGGERGALHPAGMAISAIGNMGGTERRTITRDNLTLPQTVTQRGAWVASAYSTGARSRRRRDTWGRTPEPRHQHLWQGSASSRLSFITGEQELGRQTEPSQPYTWEPCLRHTLCDWSGETPRQVLALAQHPKPDDHPR</sequence>
<dbReference type="EMBL" id="BDGU01000233">
    <property type="protein sequence ID" value="GAW05097.1"/>
    <property type="molecule type" value="Genomic_DNA"/>
</dbReference>
<comment type="caution">
    <text evidence="1">The sequence shown here is derived from an EMBL/GenBank/DDBJ whole genome shotgun (WGS) entry which is preliminary data.</text>
</comment>
<accession>A0A1Q3ED10</accession>
<reference evidence="1 2" key="2">
    <citation type="submission" date="2017-02" db="EMBL/GenBank/DDBJ databases">
        <title>A genome survey and senescence transcriptome analysis in Lentinula edodes.</title>
        <authorList>
            <person name="Sakamoto Y."/>
            <person name="Nakade K."/>
            <person name="Sato S."/>
            <person name="Yoshida Y."/>
            <person name="Miyazaki K."/>
            <person name="Natsume S."/>
            <person name="Konno N."/>
        </authorList>
    </citation>
    <scope>NUCLEOTIDE SEQUENCE [LARGE SCALE GENOMIC DNA]</scope>
    <source>
        <strain evidence="1 2">NBRC 111202</strain>
    </source>
</reference>
<gene>
    <name evidence="1" type="ORF">LENED_006932</name>
</gene>
<evidence type="ECO:0000313" key="2">
    <source>
        <dbReference type="Proteomes" id="UP000188533"/>
    </source>
</evidence>
<dbReference type="Proteomes" id="UP000188533">
    <property type="component" value="Unassembled WGS sequence"/>
</dbReference>